<dbReference type="SMART" id="SM00220">
    <property type="entry name" value="S_TKc"/>
    <property type="match status" value="1"/>
</dbReference>
<evidence type="ECO:0000256" key="12">
    <source>
        <dbReference type="ARBA" id="ARBA00023180"/>
    </source>
</evidence>
<evidence type="ECO:0000256" key="11">
    <source>
        <dbReference type="ARBA" id="ARBA00023136"/>
    </source>
</evidence>
<evidence type="ECO:0000313" key="18">
    <source>
        <dbReference type="EMBL" id="KAJ9549007.1"/>
    </source>
</evidence>
<dbReference type="PROSITE" id="PS00107">
    <property type="entry name" value="PROTEIN_KINASE_ATP"/>
    <property type="match status" value="1"/>
</dbReference>
<keyword evidence="10" id="KW-1133">Transmembrane helix</keyword>
<feature type="domain" description="Protein kinase" evidence="17">
    <location>
        <begin position="308"/>
        <end position="597"/>
    </location>
</feature>
<dbReference type="FunFam" id="1.10.510.10:FF:000590">
    <property type="entry name" value="PR5-like receptor kinase"/>
    <property type="match status" value="1"/>
</dbReference>
<dbReference type="Pfam" id="PF14380">
    <property type="entry name" value="WAK_assoc"/>
    <property type="match status" value="1"/>
</dbReference>
<evidence type="ECO:0000259" key="17">
    <source>
        <dbReference type="PROSITE" id="PS50011"/>
    </source>
</evidence>
<keyword evidence="5" id="KW-0812">Transmembrane</keyword>
<proteinExistence type="predicted"/>
<evidence type="ECO:0000256" key="14">
    <source>
        <dbReference type="ARBA" id="ARBA00048679"/>
    </source>
</evidence>
<keyword evidence="12" id="KW-0325">Glycoprotein</keyword>
<gene>
    <name evidence="18" type="ORF">OSB04_021550</name>
</gene>
<evidence type="ECO:0000256" key="4">
    <source>
        <dbReference type="ARBA" id="ARBA00022679"/>
    </source>
</evidence>
<feature type="binding site" evidence="15">
    <location>
        <position position="336"/>
    </location>
    <ligand>
        <name>ATP</name>
        <dbReference type="ChEBI" id="CHEBI:30616"/>
    </ligand>
</feature>
<keyword evidence="6 16" id="KW-0732">Signal</keyword>
<dbReference type="Proteomes" id="UP001172457">
    <property type="component" value="Chromosome 5"/>
</dbReference>
<dbReference type="GO" id="GO:0016020">
    <property type="term" value="C:membrane"/>
    <property type="evidence" value="ECO:0007669"/>
    <property type="project" value="UniProtKB-SubCell"/>
</dbReference>
<dbReference type="PROSITE" id="PS50011">
    <property type="entry name" value="PROTEIN_KINASE_DOM"/>
    <property type="match status" value="1"/>
</dbReference>
<dbReference type="InterPro" id="IPR000719">
    <property type="entry name" value="Prot_kinase_dom"/>
</dbReference>
<evidence type="ECO:0000256" key="7">
    <source>
        <dbReference type="ARBA" id="ARBA00022741"/>
    </source>
</evidence>
<evidence type="ECO:0000256" key="10">
    <source>
        <dbReference type="ARBA" id="ARBA00022989"/>
    </source>
</evidence>
<evidence type="ECO:0000256" key="3">
    <source>
        <dbReference type="ARBA" id="ARBA00022527"/>
    </source>
</evidence>
<reference evidence="18" key="1">
    <citation type="submission" date="2023-03" db="EMBL/GenBank/DDBJ databases">
        <title>Chromosome-scale reference genome and RAD-based genetic map of yellow starthistle (Centaurea solstitialis) reveal putative structural variation and QTLs associated with invader traits.</title>
        <authorList>
            <person name="Reatini B."/>
            <person name="Cang F.A."/>
            <person name="Jiang Q."/>
            <person name="Mckibben M.T.W."/>
            <person name="Barker M.S."/>
            <person name="Rieseberg L.H."/>
            <person name="Dlugosch K.M."/>
        </authorList>
    </citation>
    <scope>NUCLEOTIDE SEQUENCE</scope>
    <source>
        <strain evidence="18">CAN-66</strain>
        <tissue evidence="18">Leaf</tissue>
    </source>
</reference>
<evidence type="ECO:0000256" key="5">
    <source>
        <dbReference type="ARBA" id="ARBA00022692"/>
    </source>
</evidence>
<keyword evidence="8" id="KW-0418">Kinase</keyword>
<dbReference type="EMBL" id="JARYMX010000005">
    <property type="protein sequence ID" value="KAJ9549007.1"/>
    <property type="molecule type" value="Genomic_DNA"/>
</dbReference>
<keyword evidence="4" id="KW-0808">Transferase</keyword>
<dbReference type="InterPro" id="IPR025287">
    <property type="entry name" value="WAK_GUB"/>
</dbReference>
<evidence type="ECO:0000256" key="16">
    <source>
        <dbReference type="SAM" id="SignalP"/>
    </source>
</evidence>
<keyword evidence="19" id="KW-1185">Reference proteome</keyword>
<dbReference type="FunFam" id="3.30.200.20:FF:000178">
    <property type="entry name" value="serine/threonine-protein kinase PBS1-like"/>
    <property type="match status" value="1"/>
</dbReference>
<keyword evidence="3" id="KW-0723">Serine/threonine-protein kinase</keyword>
<protein>
    <recommendedName>
        <fullName evidence="2">non-specific serine/threonine protein kinase</fullName>
        <ecNumber evidence="2">2.7.11.1</ecNumber>
    </recommendedName>
</protein>
<comment type="caution">
    <text evidence="18">The sequence shown here is derived from an EMBL/GenBank/DDBJ whole genome shotgun (WGS) entry which is preliminary data.</text>
</comment>
<comment type="catalytic activity">
    <reaction evidence="14">
        <text>L-seryl-[protein] + ATP = O-phospho-L-seryl-[protein] + ADP + H(+)</text>
        <dbReference type="Rhea" id="RHEA:17989"/>
        <dbReference type="Rhea" id="RHEA-COMP:9863"/>
        <dbReference type="Rhea" id="RHEA-COMP:11604"/>
        <dbReference type="ChEBI" id="CHEBI:15378"/>
        <dbReference type="ChEBI" id="CHEBI:29999"/>
        <dbReference type="ChEBI" id="CHEBI:30616"/>
        <dbReference type="ChEBI" id="CHEBI:83421"/>
        <dbReference type="ChEBI" id="CHEBI:456216"/>
        <dbReference type="EC" id="2.7.11.1"/>
    </reaction>
</comment>
<dbReference type="GO" id="GO:0030247">
    <property type="term" value="F:polysaccharide binding"/>
    <property type="evidence" value="ECO:0007669"/>
    <property type="project" value="InterPro"/>
</dbReference>
<feature type="chain" id="PRO_5041305902" description="non-specific serine/threonine protein kinase" evidence="16">
    <location>
        <begin position="21"/>
        <end position="873"/>
    </location>
</feature>
<dbReference type="PANTHER" id="PTHR27009">
    <property type="entry name" value="RUST RESISTANCE KINASE LR10-RELATED"/>
    <property type="match status" value="1"/>
</dbReference>
<evidence type="ECO:0000313" key="19">
    <source>
        <dbReference type="Proteomes" id="UP001172457"/>
    </source>
</evidence>
<dbReference type="InterPro" id="IPR008271">
    <property type="entry name" value="Ser/Thr_kinase_AS"/>
</dbReference>
<dbReference type="InterPro" id="IPR011009">
    <property type="entry name" value="Kinase-like_dom_sf"/>
</dbReference>
<comment type="subcellular location">
    <subcellularLocation>
        <location evidence="1">Membrane</location>
        <topology evidence="1">Single-pass type I membrane protein</topology>
    </subcellularLocation>
</comment>
<dbReference type="AlphaFoldDB" id="A0AA38W513"/>
<sequence length="873" mass="98005">MIVVFFFVFVLPSCVPLVCSATTYDNISMPICPKSFFCPTIGPFMYPFYEANATETQCVLIKVNCSLNYANLQFRDEDSSYEIVSKLGPGPDIMVRNTTFQKLIESQSLEALESNLTSPISLFSISSTQPTITLFKCTKHAPKAEAYFKRYGYNSNKSSRDHNFYYKHPHISSSSVPNDIAQPCQVIRLPMKWPPADGDECDDETNIFCLLTHEFSISFNLSPSCHGCHKKDINCHLDNKGQFECLTANKVMCVGAITVIIMIIVCFRRKLRCGTKAKNDVNEEMFIRNHEFLAPRRYSYSQVKNITSSFNVKLGQGGFGSVYRGALSDGTLVAVKVLSELKGKGEDFINEVASVGMTSHVNIVTLLGFCLEGHHRALIYEFMPNGSPERFIYGWGSSRNSNLGWGKLQQIAIGIARGLEYLHSGCNTRILHFDIKPHNILLDQDLCPKISDFGLAKLLPDRRSIISISCMRGTPGYIAPELFNRSFGQISHKADVYSYGMMILEMVGGRKNIEVEVDHTSEIYFPHWIYKKIELNEEKLVLHGIMSDVENEVARKMIIVGLWCIQTNPLSRPTITKVLEMFEGNLASMEIPPKPYLSSPSSCAPKSCGDGLEIRFPFHIEGLQPWDCGYRGFGVYCNNNRTFLNQTSVNNYLVKEMNYTPTTMLLVNAQNTTCPSALTNMTFDPERYQLDPNRHEPDGQELVFLMNCSTEIPQKLRRYMIGSCNPDIVLVMLSSDGNLRIGKEVCGHVVVVPVEGPVGEVVDAGNYVELMLRGFTMEWLAPTCYTCEFSGGRCASSANMLNVGCLCPNTVAFDVSCPIGKTTSFRFLYVKGKFSLRIKKKLNVNLMSLFELCFRRKLTGTSRPNVHSCAYHN</sequence>
<keyword evidence="9 15" id="KW-0067">ATP-binding</keyword>
<dbReference type="Gene3D" id="3.30.200.20">
    <property type="entry name" value="Phosphorylase Kinase, domain 1"/>
    <property type="match status" value="1"/>
</dbReference>
<dbReference type="InterPro" id="IPR032872">
    <property type="entry name" value="WAK_assoc_C"/>
</dbReference>
<dbReference type="SUPFAM" id="SSF56112">
    <property type="entry name" value="Protein kinase-like (PK-like)"/>
    <property type="match status" value="1"/>
</dbReference>
<comment type="catalytic activity">
    <reaction evidence="13">
        <text>L-threonyl-[protein] + ATP = O-phospho-L-threonyl-[protein] + ADP + H(+)</text>
        <dbReference type="Rhea" id="RHEA:46608"/>
        <dbReference type="Rhea" id="RHEA-COMP:11060"/>
        <dbReference type="Rhea" id="RHEA-COMP:11605"/>
        <dbReference type="ChEBI" id="CHEBI:15378"/>
        <dbReference type="ChEBI" id="CHEBI:30013"/>
        <dbReference type="ChEBI" id="CHEBI:30616"/>
        <dbReference type="ChEBI" id="CHEBI:61977"/>
        <dbReference type="ChEBI" id="CHEBI:456216"/>
        <dbReference type="EC" id="2.7.11.1"/>
    </reaction>
</comment>
<evidence type="ECO:0000256" key="2">
    <source>
        <dbReference type="ARBA" id="ARBA00012513"/>
    </source>
</evidence>
<evidence type="ECO:0000256" key="8">
    <source>
        <dbReference type="ARBA" id="ARBA00022777"/>
    </source>
</evidence>
<name>A0AA38W513_9ASTR</name>
<dbReference type="GO" id="GO:0004674">
    <property type="term" value="F:protein serine/threonine kinase activity"/>
    <property type="evidence" value="ECO:0007669"/>
    <property type="project" value="UniProtKB-KW"/>
</dbReference>
<evidence type="ECO:0000256" key="9">
    <source>
        <dbReference type="ARBA" id="ARBA00022840"/>
    </source>
</evidence>
<organism evidence="18 19">
    <name type="scientific">Centaurea solstitialis</name>
    <name type="common">yellow star-thistle</name>
    <dbReference type="NCBI Taxonomy" id="347529"/>
    <lineage>
        <taxon>Eukaryota</taxon>
        <taxon>Viridiplantae</taxon>
        <taxon>Streptophyta</taxon>
        <taxon>Embryophyta</taxon>
        <taxon>Tracheophyta</taxon>
        <taxon>Spermatophyta</taxon>
        <taxon>Magnoliopsida</taxon>
        <taxon>eudicotyledons</taxon>
        <taxon>Gunneridae</taxon>
        <taxon>Pentapetalae</taxon>
        <taxon>asterids</taxon>
        <taxon>campanulids</taxon>
        <taxon>Asterales</taxon>
        <taxon>Asteraceae</taxon>
        <taxon>Carduoideae</taxon>
        <taxon>Cardueae</taxon>
        <taxon>Centaureinae</taxon>
        <taxon>Centaurea</taxon>
    </lineage>
</organism>
<dbReference type="Pfam" id="PF00069">
    <property type="entry name" value="Pkinase"/>
    <property type="match status" value="1"/>
</dbReference>
<dbReference type="PROSITE" id="PS00108">
    <property type="entry name" value="PROTEIN_KINASE_ST"/>
    <property type="match status" value="1"/>
</dbReference>
<keyword evidence="11" id="KW-0472">Membrane</keyword>
<dbReference type="InterPro" id="IPR017441">
    <property type="entry name" value="Protein_kinase_ATP_BS"/>
</dbReference>
<dbReference type="Gene3D" id="1.10.510.10">
    <property type="entry name" value="Transferase(Phosphotransferase) domain 1"/>
    <property type="match status" value="1"/>
</dbReference>
<feature type="signal peptide" evidence="16">
    <location>
        <begin position="1"/>
        <end position="20"/>
    </location>
</feature>
<accession>A0AA38W513</accession>
<evidence type="ECO:0000256" key="13">
    <source>
        <dbReference type="ARBA" id="ARBA00047899"/>
    </source>
</evidence>
<evidence type="ECO:0000256" key="15">
    <source>
        <dbReference type="PROSITE-ProRule" id="PRU10141"/>
    </source>
</evidence>
<evidence type="ECO:0000256" key="1">
    <source>
        <dbReference type="ARBA" id="ARBA00004479"/>
    </source>
</evidence>
<dbReference type="InterPro" id="IPR045874">
    <property type="entry name" value="LRK10/LRL21-25-like"/>
</dbReference>
<keyword evidence="7 15" id="KW-0547">Nucleotide-binding</keyword>
<evidence type="ECO:0000256" key="6">
    <source>
        <dbReference type="ARBA" id="ARBA00022729"/>
    </source>
</evidence>
<dbReference type="EC" id="2.7.11.1" evidence="2"/>
<dbReference type="Pfam" id="PF13947">
    <property type="entry name" value="GUB_WAK_bind"/>
    <property type="match status" value="1"/>
</dbReference>
<dbReference type="GO" id="GO:0005524">
    <property type="term" value="F:ATP binding"/>
    <property type="evidence" value="ECO:0007669"/>
    <property type="project" value="UniProtKB-UniRule"/>
</dbReference>